<evidence type="ECO:0000313" key="11">
    <source>
        <dbReference type="Proteomes" id="UP001589854"/>
    </source>
</evidence>
<dbReference type="EC" id="4.2.1.20" evidence="8"/>
<dbReference type="InterPro" id="IPR013785">
    <property type="entry name" value="Aldolase_TIM"/>
</dbReference>
<comment type="similarity">
    <text evidence="8 9">Belongs to the TrpA family.</text>
</comment>
<evidence type="ECO:0000256" key="7">
    <source>
        <dbReference type="ARBA" id="ARBA00049047"/>
    </source>
</evidence>
<accession>A0ABV6GD52</accession>
<name>A0ABV6GD52_9BACI</name>
<evidence type="ECO:0000256" key="8">
    <source>
        <dbReference type="HAMAP-Rule" id="MF_00131"/>
    </source>
</evidence>
<keyword evidence="6 8" id="KW-0456">Lyase</keyword>
<evidence type="ECO:0000256" key="5">
    <source>
        <dbReference type="ARBA" id="ARBA00023141"/>
    </source>
</evidence>
<sequence>MKTNYQNLSTNKLFVPFITAGDPHPDVTIELALALQEAGATAIELGIPYSDPLADGPVIQEASKRALQNGMNIIKAMELVPFMRQKGLKIPIILFTYYNPVLQLGEDSFFALVRKNTIDGLLIPDLPFEESEEIRKKCKENGVTYISLVAPTSSKRIQRIAEQAEGFIYCVSSLGVTGVRKQFDKSIVSFINEVNTYSNVPVVVGFGISSREQVEEMTNICDGVVVGSALIREIERLQKPLLEESTREDALREFKEYATSLFSYT</sequence>
<dbReference type="Gene3D" id="3.20.20.70">
    <property type="entry name" value="Aldolase class I"/>
    <property type="match status" value="1"/>
</dbReference>
<dbReference type="Proteomes" id="UP001589854">
    <property type="component" value="Unassembled WGS sequence"/>
</dbReference>
<dbReference type="NCBIfam" id="TIGR00262">
    <property type="entry name" value="trpA"/>
    <property type="match status" value="1"/>
</dbReference>
<dbReference type="CDD" id="cd04724">
    <property type="entry name" value="Tryptophan_synthase_alpha"/>
    <property type="match status" value="1"/>
</dbReference>
<feature type="active site" description="Proton acceptor" evidence="8">
    <location>
        <position position="44"/>
    </location>
</feature>
<comment type="pathway">
    <text evidence="1 8">Amino-acid biosynthesis; L-tryptophan biosynthesis; L-tryptophan from chorismate: step 5/5.</text>
</comment>
<dbReference type="HAMAP" id="MF_00131">
    <property type="entry name" value="Trp_synth_alpha"/>
    <property type="match status" value="1"/>
</dbReference>
<organism evidence="10 11">
    <name type="scientific">Metabacillus herbersteinensis</name>
    <dbReference type="NCBI Taxonomy" id="283816"/>
    <lineage>
        <taxon>Bacteria</taxon>
        <taxon>Bacillati</taxon>
        <taxon>Bacillota</taxon>
        <taxon>Bacilli</taxon>
        <taxon>Bacillales</taxon>
        <taxon>Bacillaceae</taxon>
        <taxon>Metabacillus</taxon>
    </lineage>
</organism>
<dbReference type="InterPro" id="IPR011060">
    <property type="entry name" value="RibuloseP-bd_barrel"/>
</dbReference>
<evidence type="ECO:0000313" key="10">
    <source>
        <dbReference type="EMBL" id="MFC0271610.1"/>
    </source>
</evidence>
<dbReference type="PROSITE" id="PS00167">
    <property type="entry name" value="TRP_SYNTHASE_ALPHA"/>
    <property type="match status" value="1"/>
</dbReference>
<evidence type="ECO:0000256" key="1">
    <source>
        <dbReference type="ARBA" id="ARBA00004733"/>
    </source>
</evidence>
<evidence type="ECO:0000256" key="6">
    <source>
        <dbReference type="ARBA" id="ARBA00023239"/>
    </source>
</evidence>
<comment type="subunit">
    <text evidence="2 8">Tetramer of two alpha and two beta chains.</text>
</comment>
<dbReference type="Pfam" id="PF00290">
    <property type="entry name" value="Trp_syntA"/>
    <property type="match status" value="1"/>
</dbReference>
<keyword evidence="3 8" id="KW-0028">Amino-acid biosynthesis</keyword>
<evidence type="ECO:0000256" key="3">
    <source>
        <dbReference type="ARBA" id="ARBA00022605"/>
    </source>
</evidence>
<dbReference type="InterPro" id="IPR018204">
    <property type="entry name" value="Trp_synthase_alpha_AS"/>
</dbReference>
<keyword evidence="11" id="KW-1185">Reference proteome</keyword>
<feature type="active site" description="Proton acceptor" evidence="8">
    <location>
        <position position="55"/>
    </location>
</feature>
<evidence type="ECO:0000256" key="9">
    <source>
        <dbReference type="RuleBase" id="RU003662"/>
    </source>
</evidence>
<comment type="catalytic activity">
    <reaction evidence="7 8">
        <text>(1S,2R)-1-C-(indol-3-yl)glycerol 3-phosphate + L-serine = D-glyceraldehyde 3-phosphate + L-tryptophan + H2O</text>
        <dbReference type="Rhea" id="RHEA:10532"/>
        <dbReference type="ChEBI" id="CHEBI:15377"/>
        <dbReference type="ChEBI" id="CHEBI:33384"/>
        <dbReference type="ChEBI" id="CHEBI:57912"/>
        <dbReference type="ChEBI" id="CHEBI:58866"/>
        <dbReference type="ChEBI" id="CHEBI:59776"/>
        <dbReference type="EC" id="4.2.1.20"/>
    </reaction>
</comment>
<dbReference type="PANTHER" id="PTHR43406">
    <property type="entry name" value="TRYPTOPHAN SYNTHASE, ALPHA CHAIN"/>
    <property type="match status" value="1"/>
</dbReference>
<comment type="caution">
    <text evidence="10">The sequence shown here is derived from an EMBL/GenBank/DDBJ whole genome shotgun (WGS) entry which is preliminary data.</text>
</comment>
<gene>
    <name evidence="8 10" type="primary">trpA</name>
    <name evidence="10" type="ORF">ACFFIX_09090</name>
</gene>
<proteinExistence type="inferred from homology"/>
<evidence type="ECO:0000256" key="4">
    <source>
        <dbReference type="ARBA" id="ARBA00022822"/>
    </source>
</evidence>
<protein>
    <recommendedName>
        <fullName evidence="8">Tryptophan synthase alpha chain</fullName>
        <ecNumber evidence="8">4.2.1.20</ecNumber>
    </recommendedName>
</protein>
<dbReference type="SUPFAM" id="SSF51366">
    <property type="entry name" value="Ribulose-phoshate binding barrel"/>
    <property type="match status" value="1"/>
</dbReference>
<evidence type="ECO:0000256" key="2">
    <source>
        <dbReference type="ARBA" id="ARBA00011270"/>
    </source>
</evidence>
<reference evidence="10 11" key="1">
    <citation type="submission" date="2024-09" db="EMBL/GenBank/DDBJ databases">
        <authorList>
            <person name="Sun Q."/>
            <person name="Mori K."/>
        </authorList>
    </citation>
    <scope>NUCLEOTIDE SEQUENCE [LARGE SCALE GENOMIC DNA]</scope>
    <source>
        <strain evidence="10 11">CCM 7228</strain>
    </source>
</reference>
<comment type="function">
    <text evidence="8">The alpha subunit is responsible for the aldol cleavage of indoleglycerol phosphate to indole and glyceraldehyde 3-phosphate.</text>
</comment>
<keyword evidence="5 8" id="KW-0057">Aromatic amino acid biosynthesis</keyword>
<dbReference type="EMBL" id="JBHLVO010000005">
    <property type="protein sequence ID" value="MFC0271610.1"/>
    <property type="molecule type" value="Genomic_DNA"/>
</dbReference>
<dbReference type="PANTHER" id="PTHR43406:SF1">
    <property type="entry name" value="TRYPTOPHAN SYNTHASE ALPHA CHAIN, CHLOROPLASTIC"/>
    <property type="match status" value="1"/>
</dbReference>
<dbReference type="InterPro" id="IPR002028">
    <property type="entry name" value="Trp_synthase_suA"/>
</dbReference>
<dbReference type="RefSeq" id="WP_378932822.1">
    <property type="nucleotide sequence ID" value="NZ_JBHLVO010000005.1"/>
</dbReference>
<dbReference type="GO" id="GO:0004834">
    <property type="term" value="F:tryptophan synthase activity"/>
    <property type="evidence" value="ECO:0007669"/>
    <property type="project" value="UniProtKB-EC"/>
</dbReference>
<keyword evidence="4 8" id="KW-0822">Tryptophan biosynthesis</keyword>